<dbReference type="Proteomes" id="UP000252345">
    <property type="component" value="Unassembled WGS sequence"/>
</dbReference>
<proteinExistence type="predicted"/>
<dbReference type="AlphaFoldDB" id="A0A366KC24"/>
<feature type="compositionally biased region" description="Gly residues" evidence="1">
    <location>
        <begin position="132"/>
        <end position="144"/>
    </location>
</feature>
<dbReference type="EMBL" id="PDCH01000021">
    <property type="protein sequence ID" value="RBP98792.1"/>
    <property type="molecule type" value="Genomic_DNA"/>
</dbReference>
<name>A0A366KC24_9BIFI</name>
<evidence type="ECO:0000313" key="3">
    <source>
        <dbReference type="EMBL" id="RBP98792.1"/>
    </source>
</evidence>
<feature type="transmembrane region" description="Helical" evidence="2">
    <location>
        <begin position="17"/>
        <end position="40"/>
    </location>
</feature>
<organism evidence="3 4">
    <name type="scientific">Bifidobacterium xylocopae</name>
    <dbReference type="NCBI Taxonomy" id="2493119"/>
    <lineage>
        <taxon>Bacteria</taxon>
        <taxon>Bacillati</taxon>
        <taxon>Actinomycetota</taxon>
        <taxon>Actinomycetes</taxon>
        <taxon>Bifidobacteriales</taxon>
        <taxon>Bifidobacteriaceae</taxon>
        <taxon>Bifidobacterium</taxon>
    </lineage>
</organism>
<reference evidence="3 4" key="1">
    <citation type="submission" date="2017-10" db="EMBL/GenBank/DDBJ databases">
        <title>Bifidobacterium xylocopum sp. nov. and Bifidobacterium aemilianum sp. nov., from the carpenter bee (Xylocopa violacea) digestive tract.</title>
        <authorList>
            <person name="Alberoni D."/>
            <person name="Baffoni L."/>
            <person name="Di Gioia D."/>
            <person name="Gaggia F."/>
            <person name="Biavati B."/>
        </authorList>
    </citation>
    <scope>NUCLEOTIDE SEQUENCE [LARGE SCALE GENOMIC DNA]</scope>
    <source>
        <strain evidence="3 4">XV2</strain>
    </source>
</reference>
<accession>A0A366KC24</accession>
<keyword evidence="2" id="KW-0812">Transmembrane</keyword>
<feature type="region of interest" description="Disordered" evidence="1">
    <location>
        <begin position="153"/>
        <end position="181"/>
    </location>
</feature>
<evidence type="ECO:0000256" key="1">
    <source>
        <dbReference type="SAM" id="MobiDB-lite"/>
    </source>
</evidence>
<feature type="region of interest" description="Disordered" evidence="1">
    <location>
        <begin position="49"/>
        <end position="96"/>
    </location>
</feature>
<keyword evidence="2" id="KW-1133">Transmembrane helix</keyword>
<protein>
    <submittedName>
        <fullName evidence="3">Uncharacterized protein</fullName>
    </submittedName>
</protein>
<feature type="region of interest" description="Disordered" evidence="1">
    <location>
        <begin position="129"/>
        <end position="148"/>
    </location>
</feature>
<gene>
    <name evidence="3" type="ORF">CRD59_07180</name>
</gene>
<sequence>MGGGLAVTGCGWENEGMVWVIVLAWIALVAVLVVFVLLLAKGESHDRAFSQGLDRRARRRAGGQRSSETERHRKPLPRVAGAAPAFTPQTVRKPLKRAHPYVDDEDTMEHPVYVNGDSVLPVRALLDSNEGADGGSEGVGGNAGRGIPVTVADTTADADAGTDTGGGAKPAVQGQRGHDQA</sequence>
<comment type="caution">
    <text evidence="3">The sequence shown here is derived from an EMBL/GenBank/DDBJ whole genome shotgun (WGS) entry which is preliminary data.</text>
</comment>
<keyword evidence="4" id="KW-1185">Reference proteome</keyword>
<feature type="compositionally biased region" description="Low complexity" evidence="1">
    <location>
        <begin position="153"/>
        <end position="162"/>
    </location>
</feature>
<keyword evidence="2" id="KW-0472">Membrane</keyword>
<evidence type="ECO:0000313" key="4">
    <source>
        <dbReference type="Proteomes" id="UP000252345"/>
    </source>
</evidence>
<evidence type="ECO:0000256" key="2">
    <source>
        <dbReference type="SAM" id="Phobius"/>
    </source>
</evidence>